<dbReference type="InterPro" id="IPR036977">
    <property type="entry name" value="DNA_primase_Znf_CHC2"/>
</dbReference>
<dbReference type="Pfam" id="PF01807">
    <property type="entry name" value="Zn_ribbon_DnaG"/>
    <property type="match status" value="1"/>
</dbReference>
<dbReference type="SUPFAM" id="SSF57783">
    <property type="entry name" value="Zinc beta-ribbon"/>
    <property type="match status" value="1"/>
</dbReference>
<evidence type="ECO:0000259" key="1">
    <source>
        <dbReference type="Pfam" id="PF01807"/>
    </source>
</evidence>
<gene>
    <name evidence="2" type="ORF">UFOVP1169_22</name>
</gene>
<proteinExistence type="predicted"/>
<name>A0A6J5QVU5_9CAUD</name>
<dbReference type="GO" id="GO:0006260">
    <property type="term" value="P:DNA replication"/>
    <property type="evidence" value="ECO:0007669"/>
    <property type="project" value="InterPro"/>
</dbReference>
<organism evidence="2">
    <name type="scientific">uncultured Caudovirales phage</name>
    <dbReference type="NCBI Taxonomy" id="2100421"/>
    <lineage>
        <taxon>Viruses</taxon>
        <taxon>Duplodnaviria</taxon>
        <taxon>Heunggongvirae</taxon>
        <taxon>Uroviricota</taxon>
        <taxon>Caudoviricetes</taxon>
        <taxon>Peduoviridae</taxon>
        <taxon>Maltschvirus</taxon>
        <taxon>Maltschvirus maltsch</taxon>
    </lineage>
</organism>
<dbReference type="GO" id="GO:0003677">
    <property type="term" value="F:DNA binding"/>
    <property type="evidence" value="ECO:0007669"/>
    <property type="project" value="InterPro"/>
</dbReference>
<feature type="domain" description="Zinc finger CHC2-type" evidence="1">
    <location>
        <begin position="29"/>
        <end position="94"/>
    </location>
</feature>
<dbReference type="GO" id="GO:0003899">
    <property type="term" value="F:DNA-directed RNA polymerase activity"/>
    <property type="evidence" value="ECO:0007669"/>
    <property type="project" value="InterPro"/>
</dbReference>
<accession>A0A6J5QVU5</accession>
<evidence type="ECO:0000313" key="2">
    <source>
        <dbReference type="EMBL" id="CAB4187892.1"/>
    </source>
</evidence>
<sequence length="95" mass="10560">MTELPFAAVKAASPSFVDAFCLRYLPGAKKHGSWWKAKVPWRADKNPSLGVHESGHWKDFSRSDKGDLIDLFARLEGCSNIEAVQRLAAMMGVRV</sequence>
<dbReference type="Gene3D" id="3.90.580.10">
    <property type="entry name" value="Zinc finger, CHC2-type domain"/>
    <property type="match status" value="1"/>
</dbReference>
<dbReference type="GO" id="GO:0008270">
    <property type="term" value="F:zinc ion binding"/>
    <property type="evidence" value="ECO:0007669"/>
    <property type="project" value="InterPro"/>
</dbReference>
<protein>
    <submittedName>
        <fullName evidence="2">Zinc finger, CHC2-type</fullName>
    </submittedName>
</protein>
<dbReference type="InterPro" id="IPR002694">
    <property type="entry name" value="Znf_CHC2"/>
</dbReference>
<dbReference type="EMBL" id="LR797114">
    <property type="protein sequence ID" value="CAB4187892.1"/>
    <property type="molecule type" value="Genomic_DNA"/>
</dbReference>
<reference evidence="2" key="1">
    <citation type="submission" date="2020-05" db="EMBL/GenBank/DDBJ databases">
        <authorList>
            <person name="Chiriac C."/>
            <person name="Salcher M."/>
            <person name="Ghai R."/>
            <person name="Kavagutti S V."/>
        </authorList>
    </citation>
    <scope>NUCLEOTIDE SEQUENCE</scope>
</reference>